<organism evidence="2 3">
    <name type="scientific">Aspergillus oryzae var. brunneus</name>
    <dbReference type="NCBI Taxonomy" id="332754"/>
    <lineage>
        <taxon>Eukaryota</taxon>
        <taxon>Fungi</taxon>
        <taxon>Dikarya</taxon>
        <taxon>Ascomycota</taxon>
        <taxon>Pezizomycotina</taxon>
        <taxon>Eurotiomycetes</taxon>
        <taxon>Eurotiomycetidae</taxon>
        <taxon>Eurotiales</taxon>
        <taxon>Aspergillaceae</taxon>
        <taxon>Aspergillus</taxon>
        <taxon>Aspergillus subgen. Circumdati</taxon>
    </lineage>
</organism>
<dbReference type="EMBL" id="BSYB01000019">
    <property type="protein sequence ID" value="GMG46533.1"/>
    <property type="molecule type" value="Genomic_DNA"/>
</dbReference>
<feature type="region of interest" description="Disordered" evidence="1">
    <location>
        <begin position="107"/>
        <end position="133"/>
    </location>
</feature>
<comment type="caution">
    <text evidence="2">The sequence shown here is derived from an EMBL/GenBank/DDBJ whole genome shotgun (WGS) entry which is preliminary data.</text>
</comment>
<evidence type="ECO:0000256" key="1">
    <source>
        <dbReference type="SAM" id="MobiDB-lite"/>
    </source>
</evidence>
<keyword evidence="3" id="KW-1185">Reference proteome</keyword>
<name>A0ABQ6KT17_ASPOZ</name>
<protein>
    <submittedName>
        <fullName evidence="2">Unnamed protein product</fullName>
    </submittedName>
</protein>
<evidence type="ECO:0000313" key="2">
    <source>
        <dbReference type="EMBL" id="GMG46533.1"/>
    </source>
</evidence>
<gene>
    <name evidence="2" type="ORF">Aory05_000534600</name>
</gene>
<feature type="compositionally biased region" description="Basic and acidic residues" evidence="1">
    <location>
        <begin position="120"/>
        <end position="133"/>
    </location>
</feature>
<evidence type="ECO:0000313" key="3">
    <source>
        <dbReference type="Proteomes" id="UP001165189"/>
    </source>
</evidence>
<accession>A0ABQ6KT17</accession>
<sequence length="220" mass="23564">MLLTKIDNELDDLKTGDPFLPPDTDATGALEVVPVHDNVDQKVNGDRNPLDGSQTNKLGVAEESGGTVVIGMEEGQRLLLEEQEDGVEEFQVLGQGLSPSTLVVANGEEDSISPDGGQKLLDEKGQQSRADRGQVEVVDHEQGVELEGREILHDHTTSKDYDVVGDKHRGGFPESGHGGLSLNKLELAGRIAHDLLKSLVEDGPEVDAKGPINCRTGHIL</sequence>
<reference evidence="2" key="1">
    <citation type="submission" date="2023-04" db="EMBL/GenBank/DDBJ databases">
        <title>Aspergillus oryzae var. brunneus NBRC 4377.</title>
        <authorList>
            <person name="Ichikawa N."/>
            <person name="Sato H."/>
            <person name="Tonouchi N."/>
        </authorList>
    </citation>
    <scope>NUCLEOTIDE SEQUENCE</scope>
    <source>
        <strain evidence="2">NBRC 4377</strain>
    </source>
</reference>
<dbReference type="Proteomes" id="UP001165189">
    <property type="component" value="Unassembled WGS sequence"/>
</dbReference>
<proteinExistence type="predicted"/>